<sequence length="1018" mass="118114">MYINCHSFHSLRYGTLSVEELVQKAKTLGIQELVLTDINTVTAIYDFKKQCDTAGIRPIAGVEIRKDNKLLYIAIAREFSGIGEVNRMITAHNCDGAELTETAPDFENVFVVYPLQNMPTVLKDNEYIGIREEELNSLIRPELKKHLHRMVILQPVTFSSQKEYNLHLILRAIDKNTLLSMLSEQDTCRKSEYLKPERELMEEFQYYPEIIENTRKLLAACSFEFDFEKVRNRQSYTRSRTSDLKMLTRLAYLGLKKRYGHDYEEARKRVERELEVINTLNFCSYFLITWDIVRYSNRMGLMHVGRGSGANSIVSYCLGITDICPLELDLYFERFLNLNRNSPPDFDIDWSWQNRDTILEYIFKRYGKEHVAFCGTNVQFKYKSIFREVGKVFGLPKEELDGLANQSVENHDRNSVVKHVHRYGAMMEKFPNQRSMHACGILISEDPITNFTALEMPPKGFPIAQFDMDVAEDIGLEKFDILSQRGLGTINDTVAFIEKTKGITVDIRNTALSKNEAKANEYLAIGKTIGCFYIESPAMRGLLRRLKCSDYRTLVAASSIIRPGVAQSGMMREYIFRHNHPDRFEYFHPVFEDNLKETYGIMVYQEDVIKIAQYFGGVSLADADILRRAMSGKERSIKKVQEVKTNFFKKCQEQGHSEALTREAFRQIESFAGYSFCKAHSASYATESYQSLYLKVYYPLEFMVSVINNQGGFYRTEVYIHEARMSGAGIQVPCVNNSEFLATLKGNEIYLGFMLMERLETKIAHRIVEERERNGTYRSLEDFIRRIPAGIETIQTLIFIGAFRFTGKPKNELLVEARMLLVNFRPENRGLMLIEEPVQPYRLPELKREPFEDAFDEIEIIGFPVSCSPFDLLQTSYRGSVFVRDLPRFHKRQVKMLAYLISRKHVPTKKGAMFFGTWIDVNGEYFDTTHFPDSLKEYDFQGGGCYLLLGTVEVDYHFPTVTIHKMAKLPMIPDPRYAYAQEKEYDIYQKIREDVSMTSRKPYPQAQEINLPRYRINR</sequence>
<dbReference type="Pfam" id="PF17657">
    <property type="entry name" value="DNA_pol3_finger"/>
    <property type="match status" value="1"/>
</dbReference>
<keyword evidence="5 8" id="KW-0239">DNA-directed DNA polymerase</keyword>
<reference evidence="8 9" key="1">
    <citation type="submission" date="2023-07" db="EMBL/GenBank/DDBJ databases">
        <title>Functional and genomic diversity of the sorghum phyllosphere microbiome.</title>
        <authorList>
            <person name="Shade A."/>
        </authorList>
    </citation>
    <scope>NUCLEOTIDE SEQUENCE [LARGE SCALE GENOMIC DNA]</scope>
    <source>
        <strain evidence="8 9">SORGH_AS_1064</strain>
    </source>
</reference>
<proteinExistence type="predicted"/>
<evidence type="ECO:0000256" key="2">
    <source>
        <dbReference type="ARBA" id="ARBA00022679"/>
    </source>
</evidence>
<name>A0ABU0TI53_9FLAO</name>
<evidence type="ECO:0000256" key="1">
    <source>
        <dbReference type="ARBA" id="ARBA00012417"/>
    </source>
</evidence>
<dbReference type="Gene3D" id="1.10.150.870">
    <property type="match status" value="1"/>
</dbReference>
<dbReference type="NCBIfam" id="TIGR00594">
    <property type="entry name" value="polc"/>
    <property type="match status" value="1"/>
</dbReference>
<dbReference type="InterPro" id="IPR004013">
    <property type="entry name" value="PHP_dom"/>
</dbReference>
<accession>A0ABU0TI53</accession>
<comment type="catalytic activity">
    <reaction evidence="6">
        <text>DNA(n) + a 2'-deoxyribonucleoside 5'-triphosphate = DNA(n+1) + diphosphate</text>
        <dbReference type="Rhea" id="RHEA:22508"/>
        <dbReference type="Rhea" id="RHEA-COMP:17339"/>
        <dbReference type="Rhea" id="RHEA-COMP:17340"/>
        <dbReference type="ChEBI" id="CHEBI:33019"/>
        <dbReference type="ChEBI" id="CHEBI:61560"/>
        <dbReference type="ChEBI" id="CHEBI:173112"/>
        <dbReference type="EC" id="2.7.7.7"/>
    </reaction>
</comment>
<dbReference type="Pfam" id="PF02811">
    <property type="entry name" value="PHP"/>
    <property type="match status" value="1"/>
</dbReference>
<comment type="caution">
    <text evidence="8">The sequence shown here is derived from an EMBL/GenBank/DDBJ whole genome shotgun (WGS) entry which is preliminary data.</text>
</comment>
<protein>
    <recommendedName>
        <fullName evidence="1">DNA-directed DNA polymerase</fullName>
        <ecNumber evidence="1">2.7.7.7</ecNumber>
    </recommendedName>
</protein>
<evidence type="ECO:0000256" key="5">
    <source>
        <dbReference type="ARBA" id="ARBA00022932"/>
    </source>
</evidence>
<keyword evidence="9" id="KW-1185">Reference proteome</keyword>
<evidence type="ECO:0000256" key="4">
    <source>
        <dbReference type="ARBA" id="ARBA00022705"/>
    </source>
</evidence>
<evidence type="ECO:0000313" key="8">
    <source>
        <dbReference type="EMBL" id="MDQ1096729.1"/>
    </source>
</evidence>
<dbReference type="InterPro" id="IPR004805">
    <property type="entry name" value="DnaE2/DnaE/PolC"/>
</dbReference>
<keyword evidence="4" id="KW-0235">DNA replication</keyword>
<evidence type="ECO:0000313" key="9">
    <source>
        <dbReference type="Proteomes" id="UP001225072"/>
    </source>
</evidence>
<dbReference type="InterPro" id="IPR011708">
    <property type="entry name" value="DNA_pol3_alpha_NTPase_dom"/>
</dbReference>
<dbReference type="Pfam" id="PF07733">
    <property type="entry name" value="DNA_pol3_alpha"/>
    <property type="match status" value="1"/>
</dbReference>
<dbReference type="SMART" id="SM00481">
    <property type="entry name" value="POLIIIAc"/>
    <property type="match status" value="1"/>
</dbReference>
<evidence type="ECO:0000259" key="7">
    <source>
        <dbReference type="SMART" id="SM00481"/>
    </source>
</evidence>
<dbReference type="InterPro" id="IPR003141">
    <property type="entry name" value="Pol/His_phosphatase_N"/>
</dbReference>
<dbReference type="InterPro" id="IPR029460">
    <property type="entry name" value="DNAPol_HHH"/>
</dbReference>
<dbReference type="Proteomes" id="UP001225072">
    <property type="component" value="Unassembled WGS sequence"/>
</dbReference>
<keyword evidence="2" id="KW-0808">Transferase</keyword>
<dbReference type="EMBL" id="JAUTAL010000001">
    <property type="protein sequence ID" value="MDQ1096729.1"/>
    <property type="molecule type" value="Genomic_DNA"/>
</dbReference>
<evidence type="ECO:0000256" key="6">
    <source>
        <dbReference type="ARBA" id="ARBA00049244"/>
    </source>
</evidence>
<organism evidence="8 9">
    <name type="scientific">Chryseobacterium camelliae</name>
    <dbReference type="NCBI Taxonomy" id="1265445"/>
    <lineage>
        <taxon>Bacteria</taxon>
        <taxon>Pseudomonadati</taxon>
        <taxon>Bacteroidota</taxon>
        <taxon>Flavobacteriia</taxon>
        <taxon>Flavobacteriales</taxon>
        <taxon>Weeksellaceae</taxon>
        <taxon>Chryseobacterium group</taxon>
        <taxon>Chryseobacterium</taxon>
    </lineage>
</organism>
<dbReference type="InterPro" id="IPR040982">
    <property type="entry name" value="DNA_pol3_finger"/>
</dbReference>
<evidence type="ECO:0000256" key="3">
    <source>
        <dbReference type="ARBA" id="ARBA00022695"/>
    </source>
</evidence>
<dbReference type="GO" id="GO:0003887">
    <property type="term" value="F:DNA-directed DNA polymerase activity"/>
    <property type="evidence" value="ECO:0007669"/>
    <property type="project" value="UniProtKB-KW"/>
</dbReference>
<dbReference type="Pfam" id="PF14579">
    <property type="entry name" value="HHH_6"/>
    <property type="match status" value="1"/>
</dbReference>
<dbReference type="PANTHER" id="PTHR32294">
    <property type="entry name" value="DNA POLYMERASE III SUBUNIT ALPHA"/>
    <property type="match status" value="1"/>
</dbReference>
<keyword evidence="3" id="KW-0548">Nucleotidyltransferase</keyword>
<feature type="domain" description="Polymerase/histidinol phosphatase N-terminal" evidence="7">
    <location>
        <begin position="5"/>
        <end position="68"/>
    </location>
</feature>
<dbReference type="RefSeq" id="WP_307449609.1">
    <property type="nucleotide sequence ID" value="NZ_JAUTAL010000001.1"/>
</dbReference>
<dbReference type="SUPFAM" id="SSF89550">
    <property type="entry name" value="PHP domain-like"/>
    <property type="match status" value="1"/>
</dbReference>
<dbReference type="InterPro" id="IPR016195">
    <property type="entry name" value="Pol/histidinol_Pase-like"/>
</dbReference>
<dbReference type="Gene3D" id="3.20.20.140">
    <property type="entry name" value="Metal-dependent hydrolases"/>
    <property type="match status" value="2"/>
</dbReference>
<dbReference type="EC" id="2.7.7.7" evidence="1"/>
<gene>
    <name evidence="8" type="ORF">QE404_001876</name>
</gene>